<evidence type="ECO:0000313" key="3">
    <source>
        <dbReference type="Proteomes" id="UP001165667"/>
    </source>
</evidence>
<reference evidence="2" key="1">
    <citation type="submission" date="2022-05" db="EMBL/GenBank/DDBJ databases">
        <authorList>
            <person name="Pankratov T."/>
        </authorList>
    </citation>
    <scope>NUCLEOTIDE SEQUENCE</scope>
    <source>
        <strain evidence="2">BP6-180914</strain>
    </source>
</reference>
<dbReference type="AlphaFoldDB" id="A0AA41YVH9"/>
<dbReference type="SUPFAM" id="SSF103515">
    <property type="entry name" value="Autotransporter"/>
    <property type="match status" value="1"/>
</dbReference>
<dbReference type="PROSITE" id="PS51208">
    <property type="entry name" value="AUTOTRANSPORTER"/>
    <property type="match status" value="1"/>
</dbReference>
<dbReference type="Proteomes" id="UP001165667">
    <property type="component" value="Unassembled WGS sequence"/>
</dbReference>
<proteinExistence type="predicted"/>
<name>A0AA41YVH9_9HYPH</name>
<comment type="caution">
    <text evidence="2">The sequence shown here is derived from an EMBL/GenBank/DDBJ whole genome shotgun (WGS) entry which is preliminary data.</text>
</comment>
<dbReference type="RefSeq" id="WP_282585238.1">
    <property type="nucleotide sequence ID" value="NZ_JAMOIM010000007.1"/>
</dbReference>
<accession>A0AA41YVH9</accession>
<gene>
    <name evidence="2" type="ORF">M8523_12670</name>
</gene>
<keyword evidence="3" id="KW-1185">Reference proteome</keyword>
<dbReference type="InterPro" id="IPR036709">
    <property type="entry name" value="Autotransporte_beta_dom_sf"/>
</dbReference>
<dbReference type="EMBL" id="JAMOIM010000007">
    <property type="protein sequence ID" value="MCW6508874.1"/>
    <property type="molecule type" value="Genomic_DNA"/>
</dbReference>
<sequence>MRDRRIAARRSAPPAPPQVALPAPGIYPVPIYESRYGAWAQGFGNVEDRSAVGRTSINCCTALPGFAAGIPIGLTITEKSHADTYGFLGGIDYTARSLARPGDGLILGVLVGYTESDFRIKSSTTSSLVANVGNGAGTVLANLSGASTGAYATYFSGPFTADLTFKADIFDLNESFADQLAFTVNVDNAGNLVAPGVNAFSGTGSGGLTNLSTFGNLSYRLDAFGPIWIEPTVGFQYTASLFDGRAKRELGLDNGDLLMVQGGARVGTDTILANQSRLSTSLTGLVFSDVIVDGGFIQGGFFGTNLLAKSDEGKVRGRGILAVNYDVGNGVNLFAQGDVYGGDRLFGAGGKGGLRVQW</sequence>
<organism evidence="2 3">
    <name type="scientific">Lichenifustis flavocetrariae</name>
    <dbReference type="NCBI Taxonomy" id="2949735"/>
    <lineage>
        <taxon>Bacteria</taxon>
        <taxon>Pseudomonadati</taxon>
        <taxon>Pseudomonadota</taxon>
        <taxon>Alphaproteobacteria</taxon>
        <taxon>Hyphomicrobiales</taxon>
        <taxon>Lichenihabitantaceae</taxon>
        <taxon>Lichenifustis</taxon>
    </lineage>
</organism>
<protein>
    <submittedName>
        <fullName evidence="2">Autotransporter outer membrane beta-barrel domain-containing protein</fullName>
    </submittedName>
</protein>
<dbReference type="Gene3D" id="2.40.128.130">
    <property type="entry name" value="Autotransporter beta-domain"/>
    <property type="match status" value="1"/>
</dbReference>
<dbReference type="InterPro" id="IPR005546">
    <property type="entry name" value="Autotransporte_beta"/>
</dbReference>
<evidence type="ECO:0000259" key="1">
    <source>
        <dbReference type="PROSITE" id="PS51208"/>
    </source>
</evidence>
<dbReference type="Pfam" id="PF03797">
    <property type="entry name" value="Autotransporter"/>
    <property type="match status" value="1"/>
</dbReference>
<feature type="domain" description="Autotransporter" evidence="1">
    <location>
        <begin position="31"/>
        <end position="358"/>
    </location>
</feature>
<evidence type="ECO:0000313" key="2">
    <source>
        <dbReference type="EMBL" id="MCW6508874.1"/>
    </source>
</evidence>